<evidence type="ECO:0000313" key="13">
    <source>
        <dbReference type="EMBL" id="CEP18965.1"/>
    </source>
</evidence>
<feature type="domain" description="Bromo" evidence="12">
    <location>
        <begin position="2282"/>
        <end position="2354"/>
    </location>
</feature>
<gene>
    <name evidence="13" type="primary">PARPA_13274.1 scaffold 46269</name>
</gene>
<dbReference type="SUPFAM" id="SSF55486">
    <property type="entry name" value="Metalloproteases ('zincins'), catalytic domain"/>
    <property type="match status" value="1"/>
</dbReference>
<dbReference type="PANTHER" id="PTHR15137:SF9">
    <property type="entry name" value="TRANSCRIPTION INITIATION FACTOR TFIID SUBUNIT 2"/>
    <property type="match status" value="1"/>
</dbReference>
<dbReference type="CDD" id="cd09839">
    <property type="entry name" value="M1_like_TAF2"/>
    <property type="match status" value="1"/>
</dbReference>
<feature type="region of interest" description="Disordered" evidence="11">
    <location>
        <begin position="1716"/>
        <end position="1792"/>
    </location>
</feature>
<evidence type="ECO:0000256" key="11">
    <source>
        <dbReference type="SAM" id="MobiDB-lite"/>
    </source>
</evidence>
<keyword evidence="4" id="KW-0805">Transcription regulation</keyword>
<dbReference type="Gene3D" id="1.10.390.10">
    <property type="entry name" value="Neutral Protease Domain 2"/>
    <property type="match status" value="1"/>
</dbReference>
<dbReference type="GO" id="GO:0006325">
    <property type="term" value="P:chromatin organization"/>
    <property type="evidence" value="ECO:0007669"/>
    <property type="project" value="UniProtKB-ARBA"/>
</dbReference>
<keyword evidence="6" id="KW-0804">Transcription</keyword>
<feature type="region of interest" description="Disordered" evidence="11">
    <location>
        <begin position="1675"/>
        <end position="1703"/>
    </location>
</feature>
<dbReference type="GO" id="GO:0005669">
    <property type="term" value="C:transcription factor TFIID complex"/>
    <property type="evidence" value="ECO:0007669"/>
    <property type="project" value="InterPro"/>
</dbReference>
<dbReference type="InterPro" id="IPR037813">
    <property type="entry name" value="TAF2"/>
</dbReference>
<dbReference type="PRINTS" id="PR00503">
    <property type="entry name" value="BROMODOMAIN"/>
</dbReference>
<feature type="domain" description="Bromo" evidence="12">
    <location>
        <begin position="1921"/>
        <end position="1991"/>
    </location>
</feature>
<feature type="region of interest" description="Disordered" evidence="11">
    <location>
        <begin position="1207"/>
        <end position="1262"/>
    </location>
</feature>
<dbReference type="PROSITE" id="PS50014">
    <property type="entry name" value="BROMODOMAIN_2"/>
    <property type="match status" value="6"/>
</dbReference>
<dbReference type="GO" id="GO:0003682">
    <property type="term" value="F:chromatin binding"/>
    <property type="evidence" value="ECO:0007669"/>
    <property type="project" value="TreeGrafter"/>
</dbReference>
<evidence type="ECO:0000256" key="6">
    <source>
        <dbReference type="ARBA" id="ARBA00023163"/>
    </source>
</evidence>
<feature type="compositionally biased region" description="Low complexity" evidence="11">
    <location>
        <begin position="2089"/>
        <end position="2120"/>
    </location>
</feature>
<organism evidence="13 14">
    <name type="scientific">Parasitella parasitica</name>
    <dbReference type="NCBI Taxonomy" id="35722"/>
    <lineage>
        <taxon>Eukaryota</taxon>
        <taxon>Fungi</taxon>
        <taxon>Fungi incertae sedis</taxon>
        <taxon>Mucoromycota</taxon>
        <taxon>Mucoromycotina</taxon>
        <taxon>Mucoromycetes</taxon>
        <taxon>Mucorales</taxon>
        <taxon>Mucorineae</taxon>
        <taxon>Mucoraceae</taxon>
        <taxon>Parasitella</taxon>
    </lineage>
</organism>
<dbReference type="EMBL" id="LN733967">
    <property type="protein sequence ID" value="CEP18965.1"/>
    <property type="molecule type" value="Genomic_DNA"/>
</dbReference>
<dbReference type="SUPFAM" id="SSF63737">
    <property type="entry name" value="Leukotriene A4 hydrolase N-terminal domain"/>
    <property type="match status" value="1"/>
</dbReference>
<dbReference type="InterPro" id="IPR001487">
    <property type="entry name" value="Bromodomain"/>
</dbReference>
<feature type="region of interest" description="Disordered" evidence="11">
    <location>
        <begin position="1299"/>
        <end position="1327"/>
    </location>
</feature>
<feature type="compositionally biased region" description="Low complexity" evidence="11">
    <location>
        <begin position="1493"/>
        <end position="1506"/>
    </location>
</feature>
<comment type="function">
    <text evidence="8">Functions as a component of the DNA-binding general transcription factor complex TFIID. Binding of TFIID to a promoter (with or without TATA element) is the initial step in pre-initiation complex (PIC) formation. TFIID plays a key role in the regulation of gene expression by RNA polymerase II through different activities such as transcription activator interaction, core promoter recognition and selectivity, TFIIA and TFIIB interaction, chromatin modification (histone acetylation by TAF1), facilitation of DNA opening and initiation of transcription.</text>
</comment>
<name>A0A0B7NU00_9FUNG</name>
<feature type="compositionally biased region" description="Basic and acidic residues" evidence="11">
    <location>
        <begin position="1676"/>
        <end position="1688"/>
    </location>
</feature>
<feature type="region of interest" description="Disordered" evidence="11">
    <location>
        <begin position="2012"/>
        <end position="2136"/>
    </location>
</feature>
<dbReference type="Gene3D" id="2.60.40.1730">
    <property type="entry name" value="tricorn interacting facor f3 domain"/>
    <property type="match status" value="1"/>
</dbReference>
<evidence type="ECO:0000313" key="14">
    <source>
        <dbReference type="Proteomes" id="UP000054107"/>
    </source>
</evidence>
<dbReference type="SMART" id="SM00297">
    <property type="entry name" value="BROMO"/>
    <property type="match status" value="6"/>
</dbReference>
<dbReference type="InterPro" id="IPR042097">
    <property type="entry name" value="Aminopeptidase_N-like_N_sf"/>
</dbReference>
<feature type="compositionally biased region" description="Polar residues" evidence="11">
    <location>
        <begin position="1513"/>
        <end position="1522"/>
    </location>
</feature>
<keyword evidence="5 10" id="KW-0103">Bromodomain</keyword>
<comment type="similarity">
    <text evidence="2">Belongs to the TAF2 family.</text>
</comment>
<dbReference type="Proteomes" id="UP000054107">
    <property type="component" value="Unassembled WGS sequence"/>
</dbReference>
<feature type="compositionally biased region" description="Low complexity" evidence="11">
    <location>
        <begin position="1459"/>
        <end position="1472"/>
    </location>
</feature>
<proteinExistence type="inferred from homology"/>
<evidence type="ECO:0000256" key="5">
    <source>
        <dbReference type="ARBA" id="ARBA00023117"/>
    </source>
</evidence>
<feature type="compositionally biased region" description="Low complexity" evidence="11">
    <location>
        <begin position="1761"/>
        <end position="1773"/>
    </location>
</feature>
<dbReference type="InterPro" id="IPR057991">
    <property type="entry name" value="TPR_TAF2_C"/>
</dbReference>
<dbReference type="InterPro" id="IPR018359">
    <property type="entry name" value="Bromodomain_CS"/>
</dbReference>
<dbReference type="GO" id="GO:0000976">
    <property type="term" value="F:transcription cis-regulatory region binding"/>
    <property type="evidence" value="ECO:0007669"/>
    <property type="project" value="TreeGrafter"/>
</dbReference>
<dbReference type="InterPro" id="IPR036427">
    <property type="entry name" value="Bromodomain-like_sf"/>
</dbReference>
<dbReference type="OrthoDB" id="308861at2759"/>
<dbReference type="SUPFAM" id="SSF47370">
    <property type="entry name" value="Bromodomain"/>
    <property type="match status" value="6"/>
</dbReference>
<feature type="domain" description="Bromo" evidence="12">
    <location>
        <begin position="1809"/>
        <end position="1881"/>
    </location>
</feature>
<evidence type="ECO:0000256" key="4">
    <source>
        <dbReference type="ARBA" id="ARBA00023015"/>
    </source>
</evidence>
<evidence type="ECO:0000256" key="7">
    <source>
        <dbReference type="ARBA" id="ARBA00023242"/>
    </source>
</evidence>
<evidence type="ECO:0000256" key="3">
    <source>
        <dbReference type="ARBA" id="ARBA00017363"/>
    </source>
</evidence>
<reference evidence="13 14" key="1">
    <citation type="submission" date="2014-09" db="EMBL/GenBank/DDBJ databases">
        <authorList>
            <person name="Ellenberger Sabrina"/>
        </authorList>
    </citation>
    <scope>NUCLEOTIDE SEQUENCE [LARGE SCALE GENOMIC DNA]</scope>
    <source>
        <strain evidence="13 14">CBS 412.66</strain>
    </source>
</reference>
<accession>A0A0B7NU00</accession>
<dbReference type="FunFam" id="1.10.390.10:FF:000011">
    <property type="entry name" value="Transcription initiation factor TFIID subunit"/>
    <property type="match status" value="1"/>
</dbReference>
<dbReference type="GO" id="GO:0016251">
    <property type="term" value="F:RNA polymerase II general transcription initiation factor activity"/>
    <property type="evidence" value="ECO:0007669"/>
    <property type="project" value="TreeGrafter"/>
</dbReference>
<feature type="compositionally biased region" description="Low complexity" evidence="11">
    <location>
        <begin position="1689"/>
        <end position="1703"/>
    </location>
</feature>
<dbReference type="InterPro" id="IPR057345">
    <property type="entry name" value="Ig-like_TAF2"/>
</dbReference>
<dbReference type="PANTHER" id="PTHR15137">
    <property type="entry name" value="TRANSCRIPTION INITIATION FACTOR TFIID"/>
    <property type="match status" value="1"/>
</dbReference>
<dbReference type="Gene3D" id="1.20.920.10">
    <property type="entry name" value="Bromodomain-like"/>
    <property type="match status" value="6"/>
</dbReference>
<feature type="compositionally biased region" description="Low complexity" evidence="11">
    <location>
        <begin position="1217"/>
        <end position="1227"/>
    </location>
</feature>
<evidence type="ECO:0000256" key="8">
    <source>
        <dbReference type="ARBA" id="ARBA00025346"/>
    </source>
</evidence>
<dbReference type="InterPro" id="IPR027268">
    <property type="entry name" value="Peptidase_M4/M1_CTD_sf"/>
</dbReference>
<dbReference type="PROSITE" id="PS00633">
    <property type="entry name" value="BROMODOMAIN_1"/>
    <property type="match status" value="3"/>
</dbReference>
<dbReference type="CDD" id="cd04369">
    <property type="entry name" value="Bromodomain"/>
    <property type="match status" value="2"/>
</dbReference>
<dbReference type="Pfam" id="PF25316">
    <property type="entry name" value="TAF2_3rd"/>
    <property type="match status" value="1"/>
</dbReference>
<feature type="region of interest" description="Disordered" evidence="11">
    <location>
        <begin position="1447"/>
        <end position="1564"/>
    </location>
</feature>
<evidence type="ECO:0000256" key="9">
    <source>
        <dbReference type="ARBA" id="ARBA00076306"/>
    </source>
</evidence>
<evidence type="ECO:0000256" key="2">
    <source>
        <dbReference type="ARBA" id="ARBA00010937"/>
    </source>
</evidence>
<dbReference type="GO" id="GO:0006367">
    <property type="term" value="P:transcription initiation at RNA polymerase II promoter"/>
    <property type="evidence" value="ECO:0007669"/>
    <property type="project" value="TreeGrafter"/>
</dbReference>
<comment type="subcellular location">
    <subcellularLocation>
        <location evidence="1">Nucleus</location>
    </subcellularLocation>
</comment>
<feature type="compositionally biased region" description="Pro residues" evidence="11">
    <location>
        <begin position="1309"/>
        <end position="1318"/>
    </location>
</feature>
<dbReference type="STRING" id="35722.A0A0B7NU00"/>
<dbReference type="Pfam" id="PF25577">
    <property type="entry name" value="TPR_TAF2_C"/>
    <property type="match status" value="1"/>
</dbReference>
<dbReference type="Pfam" id="PF00439">
    <property type="entry name" value="Bromodomain"/>
    <property type="match status" value="6"/>
</dbReference>
<feature type="domain" description="Bromo" evidence="12">
    <location>
        <begin position="1579"/>
        <end position="1651"/>
    </location>
</feature>
<sequence length="2397" mass="268935">MIPVFTSHERFVLEVDPSQRYMKGLAELTVQPLNNKLSNIRINCRQCKIEKAFVNDIPVEFEYNDAVSDLTLGANTSISHHQVYKSRYMNALRDADEGELIVKLPADCINQVSETEAQTINKTTNFLNSQPEPKESTADGRATTVTNTANTTTANPEEIEPTYNTIVIRIEYTLEDPRNGIVYVQKDEEIAPYRSNHVYTVNQPLPGATRSWLPCIDRISERCTWDMEFIVPRKDDGVPIPEYDGEGSFDEVNGIMVVCSGDIIEQVIHPTDNSKKIVHYNLSVPTPAPFIGFAIGPFEMIKLSPSQLQEEVMTAADLDENQQQSLMAEINMMSNIYAFALPGLEEELSVSCSFLMHVSIILLDKKERVHILDPWINPPVKKKAMHFYTQEYGSYPFSDYKLVFVEDTWADTASSASLAICSSRLLHPVEIIDQIYSTRRELSQALARQWFGIYIVQKSWPDTWLVRGLANLMGSLFIKRHLGNNEYRLRLKKDMELCCMLDVNRPPVYNPALPYPLDPEDLDFIELKAPLVIYMLDKRMCKGGGTLGLSRVLPKILVSAMSGELAQNAISTHYFLRLCRKVSGFDTKVFAEQWIYRSGCPKFSFSFLFNRKKMVVEIFMRQENTNTPLAIAQEQSGGGTDGSTANYQELMAPLFTGNLTVRIHEADGTPYEHILDIQSTEHKFEVQFNTKYKRIRRNTKRFLAKQAAAAAAVAEEEQENEDGGDGTTVLGIIPSLGLGMPIFEDAAQKKDWRVVEWGQDEEDTSGAASAMFDWIRLDAEFEWLCICDFKQPDYMWAAQLTKDRDVVAQHEAIDALKHMPSLPTSTSLLRAVLDPKCFYKIRMEATYGLASCARENINWVGLHQLNKMFNKRYCFPVSSLAQQHKEQDDLPITNSIPKPNNFSNLPDYFIQKASVVAFSQIRDERGLTPVRIRQFLLDLLKYNDNIGNEFSDCYYVATLVSSLGDSLIPASDKPNANEMDNLEGQQVTAAAKAEIERFRTLDYVIPTYHNIITVTCLRTMTKLMLKNLLLVNISMFMQYTRYGNYLEVRLAAIDSLFILCGLSDHTLNQYLLDVVKQDPCVFVSHYVARAMLAWLGLAMRESSDSPVITNRFVEEFAEEEGKVVIDDDREPMEKTPQQQFQASIESLRKRFESDLQLQQNLWNLLNSSENTKLDHCIRKYLLQFCEYMFKPIDVGLKVTIRVPTLPPIHDIGEDTSEPSTPTSSTTPVIRFNKPKQKPEDKPAKTHKKSNSIQAKAEPVSQDMVPETIVPTAPAITAASPVSLNTSTPMDVSIAEPTMASPFASSTRSPSPPPPPPPLKPKHKKIHSATAEELKKCRRVFNKLNKSRAALPFTMPVDEVLDSAPGYYAMITKPMDLGQIKRKVENKEYKLFSQFEDDVRLMLNNCFKYNGPGTFVYNEGMELEATFEKELANLRGKADEGTQNMTIVESPATTPGTVHATIPSSSLPTLTTMPPTPASPSFVIKPPKPAKTKSISATVPSASSTSSLPFPDTISVSSSTSYTGAAKTPVERKKSMTPLDTYGSSPKSKSAMPAEPKSNHDPYSRMTEMEKMSAVLNKTMSSDHAYEFLRPVDPIKQGIPQYTKIIKTPMDLGTIKSRLVNHQYISAQGMDNDMRLMFRNCYTFNPPNTYVYDKAKQLEEDYNRVWRTYFGSPVRRASADNKKSREKHATPPASSPAPSTSNAMPTIKIKAPQDKSIAGLPLSSKPPKAPKPLKAHPAPSTPLDSASTMPITPKEIHEYNKSPVSPSVGSSGSSHGTGIDKTSKPKPVSINPAMTESNQKRCERIFKKLYSHQSSQPFYEPVDAIALNIPQYYDVIKRPMDLSTIRKKLDQDKYQTIWEFETDVRQIFWNCNAFNDHESWVAKQCTALENFFNQIWSAEFAHPNALKGEDKKLAKKVIDKLTLHDQAALFNEPVDLESLPDYGLVVKHPMDLRTIWEKLESGKYTSLKAVDQDVRLVFKNCFTYNAPGTFGSDAGKKLEKYYQSISKEMRNRIAASSGGAPPPPTANPSQKRTHSSSPAPPKLSGSSASTVIEEPPSAKKVKVVHTKPTMATGPPLPPSGVTDPMDIDTAAAVRSPSVVKAPSVSKSPPVSKPSPHVSSPSTSTNRSPANDAPVNLHPSLKTKMESLVHKMMNRKESYGFHTPVDPVAFNIPHYPAIIKQPMDFGTMLKKLNEGQYKTVKEFESDMRLIFTNCYTFNGFDHILSQNAKTLEHILNKEGPNLRRKEEQLRLGSSSSYHGSSIPKAVSPAEAELRKYAAVFDKLQVHPAYYPFAAPVDAVLLGIPTYHDIIRRPMDFGTIRNRYNNGGYDSANQILRDVKLVFFNCYLFNLPDDVVTTMGRELQTEFNRLSKARGLRTINVDDTVREAQEAKPDIPNLIM</sequence>
<protein>
    <recommendedName>
        <fullName evidence="3">Transcription initiation factor TFIID subunit 2</fullName>
    </recommendedName>
    <alternativeName>
        <fullName evidence="9">TBP-associated factor 2</fullName>
    </alternativeName>
</protein>
<evidence type="ECO:0000256" key="1">
    <source>
        <dbReference type="ARBA" id="ARBA00004123"/>
    </source>
</evidence>
<keyword evidence="14" id="KW-1185">Reference proteome</keyword>
<keyword evidence="7" id="KW-0539">Nucleus</keyword>
<feature type="domain" description="Bromo" evidence="12">
    <location>
        <begin position="1344"/>
        <end position="1416"/>
    </location>
</feature>
<feature type="domain" description="Bromo" evidence="12">
    <location>
        <begin position="2151"/>
        <end position="2223"/>
    </location>
</feature>
<evidence type="ECO:0000259" key="12">
    <source>
        <dbReference type="PROSITE" id="PS50014"/>
    </source>
</evidence>
<evidence type="ECO:0000256" key="10">
    <source>
        <dbReference type="PROSITE-ProRule" id="PRU00035"/>
    </source>
</evidence>